<comment type="caution">
    <text evidence="2">The sequence shown here is derived from an EMBL/GenBank/DDBJ whole genome shotgun (WGS) entry which is preliminary data.</text>
</comment>
<protein>
    <submittedName>
        <fullName evidence="2">Uncharacterized protein</fullName>
    </submittedName>
</protein>
<evidence type="ECO:0000313" key="2">
    <source>
        <dbReference type="EMBL" id="ELY74382.1"/>
    </source>
</evidence>
<evidence type="ECO:0000313" key="3">
    <source>
        <dbReference type="EMBL" id="PLK21480.1"/>
    </source>
</evidence>
<name>L9YLK2_NATGS</name>
<feature type="region of interest" description="Disordered" evidence="1">
    <location>
        <begin position="1"/>
        <end position="73"/>
    </location>
</feature>
<dbReference type="EMBL" id="PKKI01000008">
    <property type="protein sequence ID" value="PLK21480.1"/>
    <property type="molecule type" value="Genomic_DNA"/>
</dbReference>
<reference evidence="2 4" key="1">
    <citation type="journal article" date="2014" name="PLoS Genet.">
        <title>Phylogenetically driven sequencing of extremely halophilic archaea reveals strategies for static and dynamic osmo-response.</title>
        <authorList>
            <person name="Becker E.A."/>
            <person name="Seitzer P.M."/>
            <person name="Tritt A."/>
            <person name="Larsen D."/>
            <person name="Krusor M."/>
            <person name="Yao A.I."/>
            <person name="Wu D."/>
            <person name="Madern D."/>
            <person name="Eisen J.A."/>
            <person name="Darling A.E."/>
            <person name="Facciotti M.T."/>
        </authorList>
    </citation>
    <scope>NUCLEOTIDE SEQUENCE [LARGE SCALE GENOMIC DNA]</scope>
    <source>
        <strain evidence="2 4">SP2</strain>
    </source>
</reference>
<organism evidence="2 4">
    <name type="scientific">Natronobacterium gregoryi (strain ATCC 43098 / DSM 3393 / CCM 3738 / CIP 104747 / IAM 13177 / JCM 8860 / NBRC 102187 / NCIMB 2189 / SP2)</name>
    <dbReference type="NCBI Taxonomy" id="797304"/>
    <lineage>
        <taxon>Archaea</taxon>
        <taxon>Methanobacteriati</taxon>
        <taxon>Methanobacteriota</taxon>
        <taxon>Stenosarchaea group</taxon>
        <taxon>Halobacteria</taxon>
        <taxon>Halobacteriales</taxon>
        <taxon>Natrialbaceae</taxon>
        <taxon>Natronobacterium</taxon>
    </lineage>
</organism>
<evidence type="ECO:0000256" key="1">
    <source>
        <dbReference type="SAM" id="MobiDB-lite"/>
    </source>
</evidence>
<reference evidence="3 5" key="2">
    <citation type="submission" date="2017-12" db="EMBL/GenBank/DDBJ databases">
        <title>The characterization of oligonucleotides binding to NgAgo.</title>
        <authorList>
            <person name="Jiang L."/>
            <person name="He B."/>
            <person name="Kang J."/>
            <person name="Yu M."/>
            <person name="Li N."/>
            <person name="Fang Y."/>
            <person name="Tang Z."/>
            <person name="Wu P."/>
            <person name="Yao P."/>
            <person name="Huang J."/>
        </authorList>
    </citation>
    <scope>NUCLEOTIDE SEQUENCE [LARGE SCALE GENOMIC DNA]</scope>
    <source>
        <strain evidence="3 5">SP2</strain>
        <tissue evidence="3">Freeze-dried powder thallus</tissue>
    </source>
</reference>
<proteinExistence type="predicted"/>
<dbReference type="AlphaFoldDB" id="L9YLK2"/>
<feature type="compositionally biased region" description="Basic and acidic residues" evidence="1">
    <location>
        <begin position="60"/>
        <end position="73"/>
    </location>
</feature>
<dbReference type="Proteomes" id="UP000234484">
    <property type="component" value="Unassembled WGS sequence"/>
</dbReference>
<feature type="compositionally biased region" description="Polar residues" evidence="1">
    <location>
        <begin position="35"/>
        <end position="52"/>
    </location>
</feature>
<sequence>MLYARYRRYPTPATSRPQERAVAPGHRYSVPYQPHESTSSSATGQDAASETRSLPRIYIRSRDQTDHDSPIEFDRTAVVLRESASEDEVP</sequence>
<accession>L9YLK2</accession>
<dbReference type="EMBL" id="AOIC01000003">
    <property type="protein sequence ID" value="ELY74382.1"/>
    <property type="molecule type" value="Genomic_DNA"/>
</dbReference>
<dbReference type="Proteomes" id="UP000011613">
    <property type="component" value="Unassembled WGS sequence"/>
</dbReference>
<evidence type="ECO:0000313" key="5">
    <source>
        <dbReference type="Proteomes" id="UP000234484"/>
    </source>
</evidence>
<evidence type="ECO:0000313" key="4">
    <source>
        <dbReference type="Proteomes" id="UP000011613"/>
    </source>
</evidence>
<gene>
    <name evidence="2" type="ORF">C490_00405</name>
    <name evidence="3" type="ORF">CYV19_04080</name>
</gene>